<dbReference type="PANTHER" id="PTHR33332">
    <property type="entry name" value="REVERSE TRANSCRIPTASE DOMAIN-CONTAINING PROTEIN"/>
    <property type="match status" value="1"/>
</dbReference>
<evidence type="ECO:0000259" key="1">
    <source>
        <dbReference type="PROSITE" id="PS50878"/>
    </source>
</evidence>
<dbReference type="Proteomes" id="UP000694522">
    <property type="component" value="Unplaced"/>
</dbReference>
<name>A0A8B9FAU9_9PSIT</name>
<proteinExistence type="predicted"/>
<dbReference type="PROSITE" id="PS50878">
    <property type="entry name" value="RT_POL"/>
    <property type="match status" value="1"/>
</dbReference>
<reference evidence="2" key="2">
    <citation type="submission" date="2025-09" db="UniProtKB">
        <authorList>
            <consortium name="Ensembl"/>
        </authorList>
    </citation>
    <scope>IDENTIFICATION</scope>
</reference>
<dbReference type="InterPro" id="IPR000477">
    <property type="entry name" value="RT_dom"/>
</dbReference>
<organism evidence="2 3">
    <name type="scientific">Amazona collaria</name>
    <name type="common">yellow-billed parrot</name>
    <dbReference type="NCBI Taxonomy" id="241587"/>
    <lineage>
        <taxon>Eukaryota</taxon>
        <taxon>Metazoa</taxon>
        <taxon>Chordata</taxon>
        <taxon>Craniata</taxon>
        <taxon>Vertebrata</taxon>
        <taxon>Euteleostomi</taxon>
        <taxon>Archelosauria</taxon>
        <taxon>Archosauria</taxon>
        <taxon>Dinosauria</taxon>
        <taxon>Saurischia</taxon>
        <taxon>Theropoda</taxon>
        <taxon>Coelurosauria</taxon>
        <taxon>Aves</taxon>
        <taxon>Neognathae</taxon>
        <taxon>Neoaves</taxon>
        <taxon>Telluraves</taxon>
        <taxon>Australaves</taxon>
        <taxon>Psittaciformes</taxon>
        <taxon>Psittacidae</taxon>
        <taxon>Amazona</taxon>
    </lineage>
</organism>
<accession>A0A8B9FAU9</accession>
<sequence length="383" mass="43103">MCGRQLPSAQLELNLARDVKDNRKGFYRYIANKRQVRDTMGPLQKLSGELSTLDLEKAEVLNDFFASVFTGKCSDHTTQVLEGRCGDSENEDPGPTVGEDLVRDHLGNLNVYKSMGPDEIHPRVLKELALSIIFEMSWQSGEVPDDWKKGNITPIFKKGKMDDPGNYRPVSLTSVPGKILERILLEAMLRHMKTNKVLGDSQHGFTKGKSCLTNLVTFYEGATELMDRGRAVDVIYLDLCKAFDTVSHDILLSKLERHQFDWWTTRWIKNWLDGRTQRVVLSGSVSSWRPVTSGVPQGSVLGPVLFNIFVGDMDSGIEGALSKFADDTKLCGSVDTLEGRNAIQRDLDTLVSVIFSVMPQDMTPFRISVCFIYWKLKQVEMEN</sequence>
<reference evidence="2" key="1">
    <citation type="submission" date="2025-08" db="UniProtKB">
        <authorList>
            <consortium name="Ensembl"/>
        </authorList>
    </citation>
    <scope>IDENTIFICATION</scope>
</reference>
<evidence type="ECO:0000313" key="2">
    <source>
        <dbReference type="Ensembl" id="ENSACOP00000004953.1"/>
    </source>
</evidence>
<dbReference type="Pfam" id="PF00078">
    <property type="entry name" value="RVT_1"/>
    <property type="match status" value="1"/>
</dbReference>
<dbReference type="SUPFAM" id="SSF56672">
    <property type="entry name" value="DNA/RNA polymerases"/>
    <property type="match status" value="1"/>
</dbReference>
<dbReference type="AlphaFoldDB" id="A0A8B9FAU9"/>
<dbReference type="Ensembl" id="ENSACOT00000005141.1">
    <property type="protein sequence ID" value="ENSACOP00000004953.1"/>
    <property type="gene ID" value="ENSACOG00000003528.1"/>
</dbReference>
<feature type="domain" description="Reverse transcriptase" evidence="1">
    <location>
        <begin position="136"/>
        <end position="383"/>
    </location>
</feature>
<keyword evidence="3" id="KW-1185">Reference proteome</keyword>
<dbReference type="CDD" id="cd01650">
    <property type="entry name" value="RT_nLTR_like"/>
    <property type="match status" value="1"/>
</dbReference>
<dbReference type="InterPro" id="IPR043502">
    <property type="entry name" value="DNA/RNA_pol_sf"/>
</dbReference>
<evidence type="ECO:0000313" key="3">
    <source>
        <dbReference type="Proteomes" id="UP000694522"/>
    </source>
</evidence>
<protein>
    <recommendedName>
        <fullName evidence="1">Reverse transcriptase domain-containing protein</fullName>
    </recommendedName>
</protein>